<dbReference type="Proteomes" id="UP000008544">
    <property type="component" value="Chromosome"/>
</dbReference>
<reference evidence="2" key="1">
    <citation type="submission" date="2007-10" db="EMBL/GenBank/DDBJ databases">
        <title>Complete sequence of chromosome of Desulforudis audaxviator MP104C.</title>
        <authorList>
            <person name="Copeland A."/>
            <person name="Lucas S."/>
            <person name="Lapidus A."/>
            <person name="Barry K."/>
            <person name="Glavina del Rio T."/>
            <person name="Dalin E."/>
            <person name="Tice H."/>
            <person name="Bruce D."/>
            <person name="Pitluck S."/>
            <person name="Lowry S.R."/>
            <person name="Larimer F."/>
            <person name="Land M.L."/>
            <person name="Hauser L."/>
            <person name="Kyrpides N."/>
            <person name="Ivanova N.N."/>
            <person name="Richardson P."/>
        </authorList>
    </citation>
    <scope>NUCLEOTIDE SEQUENCE [LARGE SCALE GENOMIC DNA]</scope>
    <source>
        <strain evidence="2">MP104C</strain>
    </source>
</reference>
<name>B1I2V6_DESAP</name>
<dbReference type="Pfam" id="PF21748">
    <property type="entry name" value="UPF0150"/>
    <property type="match status" value="1"/>
</dbReference>
<sequence>MMPILTAFTEAAMREAKYKILEDGTFYGEIPPCPGVWANEETLEKCREVLQEVLEEWLILKLRDRDPLPRFGEIDLNAVVADA</sequence>
<dbReference type="RefSeq" id="WP_012301876.1">
    <property type="nucleotide sequence ID" value="NC_010424.1"/>
</dbReference>
<organism evidence="1 2">
    <name type="scientific">Desulforudis audaxviator (strain MP104C)</name>
    <dbReference type="NCBI Taxonomy" id="477974"/>
    <lineage>
        <taxon>Bacteria</taxon>
        <taxon>Bacillati</taxon>
        <taxon>Bacillota</taxon>
        <taxon>Clostridia</taxon>
        <taxon>Thermoanaerobacterales</taxon>
        <taxon>Candidatus Desulforudaceae</taxon>
        <taxon>Candidatus Desulforudis</taxon>
    </lineage>
</organism>
<keyword evidence="2" id="KW-1185">Reference proteome</keyword>
<evidence type="ECO:0000313" key="2">
    <source>
        <dbReference type="Proteomes" id="UP000008544"/>
    </source>
</evidence>
<accession>B1I2V6</accession>
<dbReference type="HOGENOM" id="CLU_168720_0_0_9"/>
<dbReference type="AlphaFoldDB" id="B1I2V6"/>
<dbReference type="InterPro" id="IPR035069">
    <property type="entry name" value="TTHA1013/TTHA0281-like"/>
</dbReference>
<dbReference type="InterPro" id="IPR049389">
    <property type="entry name" value="TTHA0281-like"/>
</dbReference>
<evidence type="ECO:0000313" key="1">
    <source>
        <dbReference type="EMBL" id="ACA59290.1"/>
    </source>
</evidence>
<dbReference type="KEGG" id="dau:Daud_0768"/>
<dbReference type="STRING" id="477974.Daud_0768"/>
<reference evidence="1 2" key="2">
    <citation type="journal article" date="2008" name="Science">
        <title>Environmental genomics reveals a single-species ecosystem deep within Earth.</title>
        <authorList>
            <person name="Chivian D."/>
            <person name="Brodie E.L."/>
            <person name="Alm E.J."/>
            <person name="Culley D.E."/>
            <person name="Dehal P.S."/>
            <person name="Desantis T.Z."/>
            <person name="Gihring T.M."/>
            <person name="Lapidus A."/>
            <person name="Lin L.H."/>
            <person name="Lowry S.R."/>
            <person name="Moser D.P."/>
            <person name="Richardson P.M."/>
            <person name="Southam G."/>
            <person name="Wanger G."/>
            <person name="Pratt L.M."/>
            <person name="Andersen G.L."/>
            <person name="Hazen T.C."/>
            <person name="Brockman F.J."/>
            <person name="Arkin A.P."/>
            <person name="Onstott T.C."/>
        </authorList>
    </citation>
    <scope>NUCLEOTIDE SEQUENCE [LARGE SCALE GENOMIC DNA]</scope>
    <source>
        <strain evidence="1 2">MP104C</strain>
    </source>
</reference>
<gene>
    <name evidence="1" type="ordered locus">Daud_0768</name>
</gene>
<protein>
    <recommendedName>
        <fullName evidence="3">HicB-like antitoxin of toxin-antitoxin system domain-containing protein</fullName>
    </recommendedName>
</protein>
<dbReference type="EMBL" id="CP000860">
    <property type="protein sequence ID" value="ACA59290.1"/>
    <property type="molecule type" value="Genomic_DNA"/>
</dbReference>
<dbReference type="eggNOG" id="COG1598">
    <property type="taxonomic scope" value="Bacteria"/>
</dbReference>
<proteinExistence type="predicted"/>
<evidence type="ECO:0008006" key="3">
    <source>
        <dbReference type="Google" id="ProtNLM"/>
    </source>
</evidence>
<dbReference type="Gene3D" id="3.30.160.250">
    <property type="match status" value="1"/>
</dbReference>
<dbReference type="SUPFAM" id="SSF143100">
    <property type="entry name" value="TTHA1013/TTHA0281-like"/>
    <property type="match status" value="1"/>
</dbReference>